<accession>A0A873WD51</accession>
<evidence type="ECO:0008006" key="4">
    <source>
        <dbReference type="Google" id="ProtNLM"/>
    </source>
</evidence>
<dbReference type="RefSeq" id="YP_010670359.1">
    <property type="nucleotide sequence ID" value="NC_070964.1"/>
</dbReference>
<proteinExistence type="predicted"/>
<protein>
    <recommendedName>
        <fullName evidence="4">PA14 domain-containing protein</fullName>
    </recommendedName>
</protein>
<evidence type="ECO:0000313" key="3">
    <source>
        <dbReference type="Proteomes" id="UP000663144"/>
    </source>
</evidence>
<sequence>MALAYPYDYFGPVCDIQPQVGQSSDAVEATVILSVANIRDSIVEAATQDTVSLSTSLFGPVCDSLVLRQIAQAQIKARLDGTDTDEDNNFIGRPNITPVLEDTDRDGEGDGDLSNGIADPSIDLTAKANNLTRPEGDFGPVCDPQQDDDGTADEIRDDRDQPNITFDGEEEEDEEAPPEKKPKICRTISAVNLVAGEFGGVCDIQGGGGDGGFYDCPDDPDLDPDLEPDFPVPIPEWGPDIDDPGPNPNIRCYNLRLGIRACIPDPDYKPSHIDPPDNPDWPDPGDSRVGDDLIDEGRKRKRKLDLFYQLTCDDYSFKNSSGKFDKDLPAHMDTLIVEIMGAGGGAGGYDNAANSYGLSGDQIKFADDGNSLVAASGAAGSVTLKLEWDDNPNTAGVALDSLSVGGQTWTRSGEKGSDEYTINFTSGQTLPITYTNLNSANDGGIMVSDGNTRLKYRDSDGFDVNAEFKITKINATGGGTSATGCNNSGGVGSFMLFQIALNPYDTNTIEFVIGGGGPGGRDFKQDGIPTGYAYNRGGRGGAMGEVGFSASGGAGGGATDFYLNNTLIASVAGGGGGGGNGGNGFDTSIMPGRGYGNWNSPALASNPLTPSAALATGVYSPIMYPYVFPTAGHVKGEAAWGDFLAKYAVWENWEQRPEPGKLFETRINLDFPTTGTYTFRVAADAIVGVYISYHDPANEADASTYIIDGWENYLHGGELGIGDVENTPLDGQDVEDIIEGGLSLPATIGTETQWPDFTKIGQSTNVDTYDSLTYNITTAGRYVIKFVYGNDGSNVDADWLDNPGGFGCQIMKPDSTELWTTRSMMGQQGEFMPANVDGPGGGGGGGNEGPGGLTTNTIAAVTDKDMSAQGGSAGSNWIIDHPAVSLVSVKQAPQGFHSGWQTPVENKDASVRRACGGFGGGRPIKFAIIYDGTEYQLNNKNGEFITAVIPGMGDGVWRDHMNGKTFPFHYFWGTSNGDYEGANNITNITRTDPLDPRSMELALQWKPVKTGNSWHTEVRIRGLPHWGYGTGWMRGDTVNGIMPPAKSDGTQPWIDIDVSNDWDRQDLTFSSNGNIVPAAIEGTSFNFSILIKETTNNPKDHGGRDGFVNYFATNLGNSLLASSEGLDSNGDVLEINYYGIDDEYIP</sequence>
<evidence type="ECO:0000256" key="1">
    <source>
        <dbReference type="SAM" id="MobiDB-lite"/>
    </source>
</evidence>
<organism evidence="2 3">
    <name type="scientific">Synechococcus phage S-H38</name>
    <dbReference type="NCBI Taxonomy" id="2783673"/>
    <lineage>
        <taxon>Viruses</taxon>
        <taxon>Duplodnaviria</taxon>
        <taxon>Heunggongvirae</taxon>
        <taxon>Uroviricota</taxon>
        <taxon>Caudoviricetes</taxon>
        <taxon>Pantevenvirales</taxon>
        <taxon>Kyanoviridae</taxon>
        <taxon>Yellowseavirus</taxon>
        <taxon>Yellowseavirus thirtyeight</taxon>
    </lineage>
</organism>
<evidence type="ECO:0000313" key="2">
    <source>
        <dbReference type="EMBL" id="QPB07868.1"/>
    </source>
</evidence>
<feature type="compositionally biased region" description="Acidic residues" evidence="1">
    <location>
        <begin position="167"/>
        <end position="176"/>
    </location>
</feature>
<keyword evidence="3" id="KW-1185">Reference proteome</keyword>
<feature type="compositionally biased region" description="Gly residues" evidence="1">
    <location>
        <begin position="838"/>
        <end position="852"/>
    </location>
</feature>
<dbReference type="Proteomes" id="UP000663144">
    <property type="component" value="Segment"/>
</dbReference>
<dbReference type="EMBL" id="MW117965">
    <property type="protein sequence ID" value="QPB07868.1"/>
    <property type="molecule type" value="Genomic_DNA"/>
</dbReference>
<reference evidence="2" key="1">
    <citation type="submission" date="2020-10" db="EMBL/GenBank/DDBJ databases">
        <title>The Isolation and Genome Sequence of a Novel Cyanophage S-H38 from the Yellow Sea, China.</title>
        <authorList>
            <person name="Jiang T."/>
        </authorList>
    </citation>
    <scope>NUCLEOTIDE SEQUENCE</scope>
</reference>
<feature type="region of interest" description="Disordered" evidence="1">
    <location>
        <begin position="267"/>
        <end position="293"/>
    </location>
</feature>
<feature type="compositionally biased region" description="Acidic residues" evidence="1">
    <location>
        <begin position="101"/>
        <end position="111"/>
    </location>
</feature>
<name>A0A873WD51_9CAUD</name>
<dbReference type="GeneID" id="77946564"/>
<feature type="region of interest" description="Disordered" evidence="1">
    <location>
        <begin position="86"/>
        <end position="182"/>
    </location>
</feature>
<feature type="region of interest" description="Disordered" evidence="1">
    <location>
        <begin position="836"/>
        <end position="856"/>
    </location>
</feature>
<dbReference type="KEGG" id="vg:77946564"/>